<keyword evidence="3" id="KW-1185">Reference proteome</keyword>
<organism evidence="2 3">
    <name type="scientific">Pristionchus fissidentatus</name>
    <dbReference type="NCBI Taxonomy" id="1538716"/>
    <lineage>
        <taxon>Eukaryota</taxon>
        <taxon>Metazoa</taxon>
        <taxon>Ecdysozoa</taxon>
        <taxon>Nematoda</taxon>
        <taxon>Chromadorea</taxon>
        <taxon>Rhabditida</taxon>
        <taxon>Rhabditina</taxon>
        <taxon>Diplogasteromorpha</taxon>
        <taxon>Diplogasteroidea</taxon>
        <taxon>Neodiplogasteridae</taxon>
        <taxon>Pristionchus</taxon>
    </lineage>
</organism>
<evidence type="ECO:0000256" key="1">
    <source>
        <dbReference type="SAM" id="MobiDB-lite"/>
    </source>
</evidence>
<gene>
    <name evidence="2" type="ORF">PFISCL1PPCAC_28535</name>
</gene>
<name>A0AAV5X284_9BILA</name>
<dbReference type="Proteomes" id="UP001432322">
    <property type="component" value="Unassembled WGS sequence"/>
</dbReference>
<evidence type="ECO:0000313" key="3">
    <source>
        <dbReference type="Proteomes" id="UP001432322"/>
    </source>
</evidence>
<comment type="caution">
    <text evidence="2">The sequence shown here is derived from an EMBL/GenBank/DDBJ whole genome shotgun (WGS) entry which is preliminary data.</text>
</comment>
<accession>A0AAV5X284</accession>
<feature type="region of interest" description="Disordered" evidence="1">
    <location>
        <begin position="34"/>
        <end position="69"/>
    </location>
</feature>
<proteinExistence type="predicted"/>
<feature type="compositionally biased region" description="Polar residues" evidence="1">
    <location>
        <begin position="11"/>
        <end position="22"/>
    </location>
</feature>
<dbReference type="AlphaFoldDB" id="A0AAV5X284"/>
<feature type="region of interest" description="Disordered" evidence="1">
    <location>
        <begin position="1"/>
        <end position="22"/>
    </location>
</feature>
<sequence length="108" mass="12137">MRHMMNKQMDSRATTPSIYSCNTSRMSTPALYAREEDRSGVRHRGRSCFSRGSVGATARSWPPPTNAEGADIGKEAFIDGDGVITTACTRNRAEENEESWRWFVTMDE</sequence>
<protein>
    <submittedName>
        <fullName evidence="2">Uncharacterized protein</fullName>
    </submittedName>
</protein>
<reference evidence="2" key="1">
    <citation type="submission" date="2023-10" db="EMBL/GenBank/DDBJ databases">
        <title>Genome assembly of Pristionchus species.</title>
        <authorList>
            <person name="Yoshida K."/>
            <person name="Sommer R.J."/>
        </authorList>
    </citation>
    <scope>NUCLEOTIDE SEQUENCE</scope>
    <source>
        <strain evidence="2">RS5133</strain>
    </source>
</reference>
<evidence type="ECO:0000313" key="2">
    <source>
        <dbReference type="EMBL" id="GMT37238.1"/>
    </source>
</evidence>
<dbReference type="EMBL" id="BTSY01000076">
    <property type="protein sequence ID" value="GMT37238.1"/>
    <property type="molecule type" value="Genomic_DNA"/>
</dbReference>